<organism evidence="3 4">
    <name type="scientific">Collybiopsis confluens</name>
    <dbReference type="NCBI Taxonomy" id="2823264"/>
    <lineage>
        <taxon>Eukaryota</taxon>
        <taxon>Fungi</taxon>
        <taxon>Dikarya</taxon>
        <taxon>Basidiomycota</taxon>
        <taxon>Agaricomycotina</taxon>
        <taxon>Agaricomycetes</taxon>
        <taxon>Agaricomycetidae</taxon>
        <taxon>Agaricales</taxon>
        <taxon>Marasmiineae</taxon>
        <taxon>Omphalotaceae</taxon>
        <taxon>Collybiopsis</taxon>
    </lineage>
</organism>
<dbReference type="SUPFAM" id="SSF52540">
    <property type="entry name" value="P-loop containing nucleoside triphosphate hydrolases"/>
    <property type="match status" value="1"/>
</dbReference>
<dbReference type="InterPro" id="IPR006073">
    <property type="entry name" value="GTP-bd"/>
</dbReference>
<proteinExistence type="predicted"/>
<evidence type="ECO:0000256" key="1">
    <source>
        <dbReference type="SAM" id="MobiDB-lite"/>
    </source>
</evidence>
<feature type="compositionally biased region" description="Basic and acidic residues" evidence="1">
    <location>
        <begin position="314"/>
        <end position="334"/>
    </location>
</feature>
<dbReference type="CDD" id="cd00882">
    <property type="entry name" value="Ras_like_GTPase"/>
    <property type="match status" value="1"/>
</dbReference>
<gene>
    <name evidence="3" type="ORF">D9757_014250</name>
</gene>
<keyword evidence="4" id="KW-1185">Reference proteome</keyword>
<feature type="domain" description="G" evidence="2">
    <location>
        <begin position="55"/>
        <end position="157"/>
    </location>
</feature>
<dbReference type="OrthoDB" id="3056059at2759"/>
<comment type="caution">
    <text evidence="3">The sequence shown here is derived from an EMBL/GenBank/DDBJ whole genome shotgun (WGS) entry which is preliminary data.</text>
</comment>
<evidence type="ECO:0000259" key="2">
    <source>
        <dbReference type="Pfam" id="PF01926"/>
    </source>
</evidence>
<dbReference type="Pfam" id="PF01926">
    <property type="entry name" value="MMR_HSR1"/>
    <property type="match status" value="1"/>
</dbReference>
<dbReference type="EMBL" id="JAACJN010000229">
    <property type="protein sequence ID" value="KAF5358839.1"/>
    <property type="molecule type" value="Genomic_DNA"/>
</dbReference>
<dbReference type="Gene3D" id="3.40.50.300">
    <property type="entry name" value="P-loop containing nucleotide triphosphate hydrolases"/>
    <property type="match status" value="1"/>
</dbReference>
<name>A0A8H5LIZ8_9AGAR</name>
<feature type="compositionally biased region" description="Basic and acidic residues" evidence="1">
    <location>
        <begin position="43"/>
        <end position="52"/>
    </location>
</feature>
<evidence type="ECO:0000313" key="4">
    <source>
        <dbReference type="Proteomes" id="UP000518752"/>
    </source>
</evidence>
<dbReference type="Proteomes" id="UP000518752">
    <property type="component" value="Unassembled WGS sequence"/>
</dbReference>
<dbReference type="InterPro" id="IPR027417">
    <property type="entry name" value="P-loop_NTPase"/>
</dbReference>
<accession>A0A8H5LIZ8</accession>
<dbReference type="AlphaFoldDB" id="A0A8H5LIZ8"/>
<feature type="compositionally biased region" description="Low complexity" evidence="1">
    <location>
        <begin position="297"/>
        <end position="312"/>
    </location>
</feature>
<reference evidence="3 4" key="1">
    <citation type="journal article" date="2020" name="ISME J.">
        <title>Uncovering the hidden diversity of litter-decomposition mechanisms in mushroom-forming fungi.</title>
        <authorList>
            <person name="Floudas D."/>
            <person name="Bentzer J."/>
            <person name="Ahren D."/>
            <person name="Johansson T."/>
            <person name="Persson P."/>
            <person name="Tunlid A."/>
        </authorList>
    </citation>
    <scope>NUCLEOTIDE SEQUENCE [LARGE SCALE GENOMIC DNA]</scope>
    <source>
        <strain evidence="3 4">CBS 406.79</strain>
    </source>
</reference>
<dbReference type="GO" id="GO:0005525">
    <property type="term" value="F:GTP binding"/>
    <property type="evidence" value="ECO:0007669"/>
    <property type="project" value="InterPro"/>
</dbReference>
<evidence type="ECO:0000313" key="3">
    <source>
        <dbReference type="EMBL" id="KAF5358839.1"/>
    </source>
</evidence>
<feature type="region of interest" description="Disordered" evidence="1">
    <location>
        <begin position="23"/>
        <end position="53"/>
    </location>
</feature>
<sequence length="355" mass="39663">MRYRRSKNMPGTTGQTVIGARIDEKYTSRPVKQVPTGSSPRKTKVENGKPPERNILLFGDAGSGKSSIVNMLLSEPRAVVSSRAVNLALFSAVRYRFQLNDTTYSIFDLVGLDEGRSFSLPEAKKTLQALLGNFSNKSSTRLHLLVLCIRAPRITDVVANNYKLFYQTVCKRQVPIVTIITGLENNRPTMEDWWSDNRAAFTPYRMKFQDHACITATKGRRLADAQGFVYEKEYNDSVKAVQKLVVENTSILDEGWEYDARLFNMLWGEIFNFYKRISSPIGKKIQSVTADGKAKASKAWKAGDSSNNSPKSLSKKEHGGAATKTEKKKQDKVARATALAADDTHGSGRPRFFCI</sequence>
<feature type="region of interest" description="Disordered" evidence="1">
    <location>
        <begin position="297"/>
        <end position="350"/>
    </location>
</feature>
<protein>
    <recommendedName>
        <fullName evidence="2">G domain-containing protein</fullName>
    </recommendedName>
</protein>